<keyword evidence="2" id="KW-1185">Reference proteome</keyword>
<feature type="non-terminal residue" evidence="1">
    <location>
        <position position="1"/>
    </location>
</feature>
<dbReference type="PANTHER" id="PTHR31704">
    <property type="entry name" value="MYB/SANT-LIKE DNA-BINDING DOMAIN PROTEIN-RELATED"/>
    <property type="match status" value="1"/>
</dbReference>
<accession>A0A7J7NV03</accession>
<evidence type="ECO:0000313" key="1">
    <source>
        <dbReference type="EMBL" id="KAF6170738.1"/>
    </source>
</evidence>
<gene>
    <name evidence="1" type="ORF">GIB67_015690</name>
</gene>
<proteinExistence type="predicted"/>
<comment type="caution">
    <text evidence="1">The sequence shown here is derived from an EMBL/GenBank/DDBJ whole genome shotgun (WGS) entry which is preliminary data.</text>
</comment>
<dbReference type="PANTHER" id="PTHR31704:SF37">
    <property type="entry name" value="HEAT SHOCK PROTEIN"/>
    <property type="match status" value="1"/>
</dbReference>
<dbReference type="Proteomes" id="UP000541444">
    <property type="component" value="Unassembled WGS sequence"/>
</dbReference>
<organism evidence="1 2">
    <name type="scientific">Kingdonia uniflora</name>
    <dbReference type="NCBI Taxonomy" id="39325"/>
    <lineage>
        <taxon>Eukaryota</taxon>
        <taxon>Viridiplantae</taxon>
        <taxon>Streptophyta</taxon>
        <taxon>Embryophyta</taxon>
        <taxon>Tracheophyta</taxon>
        <taxon>Spermatophyta</taxon>
        <taxon>Magnoliopsida</taxon>
        <taxon>Ranunculales</taxon>
        <taxon>Circaeasteraceae</taxon>
        <taxon>Kingdonia</taxon>
    </lineage>
</organism>
<reference evidence="1 2" key="1">
    <citation type="journal article" date="2020" name="IScience">
        <title>Genome Sequencing of the Endangered Kingdonia uniflora (Circaeasteraceae, Ranunculales) Reveals Potential Mechanisms of Evolutionary Specialization.</title>
        <authorList>
            <person name="Sun Y."/>
            <person name="Deng T."/>
            <person name="Zhang A."/>
            <person name="Moore M.J."/>
            <person name="Landis J.B."/>
            <person name="Lin N."/>
            <person name="Zhang H."/>
            <person name="Zhang X."/>
            <person name="Huang J."/>
            <person name="Zhang X."/>
            <person name="Sun H."/>
            <person name="Wang H."/>
        </authorList>
    </citation>
    <scope>NUCLEOTIDE SEQUENCE [LARGE SCALE GENOMIC DNA]</scope>
    <source>
        <strain evidence="1">TB1705</strain>
        <tissue evidence="1">Leaf</tissue>
    </source>
</reference>
<dbReference type="AlphaFoldDB" id="A0A7J7NV03"/>
<protein>
    <submittedName>
        <fullName evidence="1">Uncharacterized protein</fullName>
    </submittedName>
</protein>
<name>A0A7J7NV03_9MAGN</name>
<dbReference type="EMBL" id="JACGCM010000560">
    <property type="protein sequence ID" value="KAF6170738.1"/>
    <property type="molecule type" value="Genomic_DNA"/>
</dbReference>
<sequence>GFFCVRLSPFVELECEHVDLPVSDFSLKPSIFEVQEPHRVDQELLECPDPLRNVWFYQKAKYNAWTWLLRKTGNGFNAETRTFHLPPEEWDALININESISTFRKGGLLHEDLMEAIFANIVATGRYATGPARDDFIDTTTSDVAADLNMLVLNI</sequence>
<evidence type="ECO:0000313" key="2">
    <source>
        <dbReference type="Proteomes" id="UP000541444"/>
    </source>
</evidence>